<sequence>MPLREGEGHCWSSSYKGVRDRCGLCKIATARRPTLEEALELAKGHAL</sequence>
<protein>
    <submittedName>
        <fullName evidence="1">Uncharacterized protein</fullName>
    </submittedName>
</protein>
<proteinExistence type="predicted"/>
<organism evidence="1 2">
    <name type="scientific">Riemerella anatipestifer</name>
    <name type="common">Moraxella anatipestifer</name>
    <dbReference type="NCBI Taxonomy" id="34085"/>
    <lineage>
        <taxon>Bacteria</taxon>
        <taxon>Pseudomonadati</taxon>
        <taxon>Bacteroidota</taxon>
        <taxon>Flavobacteriia</taxon>
        <taxon>Flavobacteriales</taxon>
        <taxon>Weeksellaceae</taxon>
        <taxon>Riemerella</taxon>
    </lineage>
</organism>
<dbReference type="EMBL" id="CP011859">
    <property type="protein sequence ID" value="AQY21672.1"/>
    <property type="molecule type" value="Genomic_DNA"/>
</dbReference>
<reference evidence="1 2" key="1">
    <citation type="submission" date="2015-06" db="EMBL/GenBank/DDBJ databases">
        <title>R. anatipestifer strain HXb2 is the most virulent strain so far, and the genome sequence would help us uncover the pathogenesis.</title>
        <authorList>
            <person name="Hu Q."/>
            <person name="Qi J."/>
            <person name="Bo H."/>
            <person name="Liu G."/>
            <person name="Tao M."/>
            <person name="Ding Y."/>
            <person name="Xue Y."/>
        </authorList>
    </citation>
    <scope>NUCLEOTIDE SEQUENCE [LARGE SCALE GENOMIC DNA]</scope>
    <source>
        <strain evidence="1 2">HXb2</strain>
    </source>
</reference>
<gene>
    <name evidence="1" type="ORF">AB406_0714</name>
</gene>
<dbReference type="RefSeq" id="WP_154021923.1">
    <property type="nucleotide sequence ID" value="NZ_CP011859.1"/>
</dbReference>
<evidence type="ECO:0000313" key="1">
    <source>
        <dbReference type="EMBL" id="AQY21672.1"/>
    </source>
</evidence>
<dbReference type="Proteomes" id="UP000189883">
    <property type="component" value="Chromosome"/>
</dbReference>
<accession>A0A1S7DRD2</accession>
<dbReference type="AlphaFoldDB" id="A0A1S7DRD2"/>
<name>A0A1S7DRD2_RIEAN</name>
<evidence type="ECO:0000313" key="2">
    <source>
        <dbReference type="Proteomes" id="UP000189883"/>
    </source>
</evidence>